<protein>
    <recommendedName>
        <fullName evidence="3">CCHC-type domain-containing protein</fullName>
    </recommendedName>
</protein>
<gene>
    <name evidence="4" type="ORF">niasHT_027104</name>
</gene>
<organism evidence="4 5">
    <name type="scientific">Heterodera trifolii</name>
    <dbReference type="NCBI Taxonomy" id="157864"/>
    <lineage>
        <taxon>Eukaryota</taxon>
        <taxon>Metazoa</taxon>
        <taxon>Ecdysozoa</taxon>
        <taxon>Nematoda</taxon>
        <taxon>Chromadorea</taxon>
        <taxon>Rhabditida</taxon>
        <taxon>Tylenchina</taxon>
        <taxon>Tylenchomorpha</taxon>
        <taxon>Tylenchoidea</taxon>
        <taxon>Heteroderidae</taxon>
        <taxon>Heteroderinae</taxon>
        <taxon>Heterodera</taxon>
    </lineage>
</organism>
<dbReference type="SMART" id="SM00343">
    <property type="entry name" value="ZnF_C2HC"/>
    <property type="match status" value="1"/>
</dbReference>
<dbReference type="SUPFAM" id="SSF57756">
    <property type="entry name" value="Retrovirus zinc finger-like domains"/>
    <property type="match status" value="1"/>
</dbReference>
<dbReference type="GO" id="GO:0019899">
    <property type="term" value="F:enzyme binding"/>
    <property type="evidence" value="ECO:0007669"/>
    <property type="project" value="UniProtKB-ARBA"/>
</dbReference>
<dbReference type="GO" id="GO:0008270">
    <property type="term" value="F:zinc ion binding"/>
    <property type="evidence" value="ECO:0007669"/>
    <property type="project" value="UniProtKB-KW"/>
</dbReference>
<evidence type="ECO:0000313" key="4">
    <source>
        <dbReference type="EMBL" id="KAL3088415.1"/>
    </source>
</evidence>
<accession>A0ABD2JCW8</accession>
<reference evidence="4 5" key="1">
    <citation type="submission" date="2024-10" db="EMBL/GenBank/DDBJ databases">
        <authorList>
            <person name="Kim D."/>
        </authorList>
    </citation>
    <scope>NUCLEOTIDE SEQUENCE [LARGE SCALE GENOMIC DNA]</scope>
    <source>
        <strain evidence="4">BH-2024</strain>
    </source>
</reference>
<comment type="caution">
    <text evidence="4">The sequence shown here is derived from an EMBL/GenBank/DDBJ whole genome shotgun (WGS) entry which is preliminary data.</text>
</comment>
<evidence type="ECO:0000259" key="3">
    <source>
        <dbReference type="PROSITE" id="PS50158"/>
    </source>
</evidence>
<name>A0ABD2JCW8_9BILA</name>
<dbReference type="Proteomes" id="UP001620626">
    <property type="component" value="Unassembled WGS sequence"/>
</dbReference>
<dbReference type="Pfam" id="PF00098">
    <property type="entry name" value="zf-CCHC"/>
    <property type="match status" value="1"/>
</dbReference>
<evidence type="ECO:0000313" key="5">
    <source>
        <dbReference type="Proteomes" id="UP001620626"/>
    </source>
</evidence>
<keyword evidence="1" id="KW-0479">Metal-binding</keyword>
<feature type="compositionally biased region" description="Low complexity" evidence="2">
    <location>
        <begin position="562"/>
        <end position="576"/>
    </location>
</feature>
<dbReference type="PANTHER" id="PTHR19963:SF30">
    <property type="entry name" value="ENDONUCLEASE_EXONUCLEASE_PHOSPHATASE DOMAIN-CONTAINING PROTEIN"/>
    <property type="match status" value="1"/>
</dbReference>
<feature type="domain" description="CCHC-type" evidence="3">
    <location>
        <begin position="530"/>
        <end position="545"/>
    </location>
</feature>
<dbReference type="PANTHER" id="PTHR19963">
    <property type="entry name" value="CCHC-TYPE DOMAIN-CONTAINING PROTEIN"/>
    <property type="match status" value="1"/>
</dbReference>
<sequence>MTFLDRSFQQGHLTRQRAQNEGIVLDRYGNVIMRGNQPNESLGRMNEHLADPNLESSERMDSAEIRRRLLDPNGGGQRNLQQHEAVDTDEDGRDIDQGFIRNRSELRNLTRNIGEGAGPAQQIFGNLRMNRDSYFDDFIGHPNIRRTSTPINEERQIGFGTQNPNEIGILAEQIGRAVIGQLNCVNQNAGVNPEPNLAQHGVAILQQIQHSAIFTQRDNPVPIRAPVQQIQNPQNPAMGQQNFRRDNQQHHPPIMHAQQNAWPTAERNVQLPPQPVQHVCWQPPPFPNPTQNLPNSGMGNFDFGIVLERIPDLSGTEGSDGIKKFFKKFDFYSLNWSDAQKIRALESKLYGRAERAFQTAQNTQPFRYESIKREMLNLLDETDARNLNAFDELMQGVRRAPNESIDDLANRICALVQRAYNGLPQHLSNEYAIKFLIRAMGNPELALNLELIRSPGMTLDHFVSLAARAESTQKATQRFSKTENREKTWRPNFQQQFNQTNMVQTPRNNFNERGQQSQRFGTQPNRNSNCYNCNNPGHLARDCPQARNFRPTERSNNSFTGINQQNVPQINNQQQPTEPSGNTSNRPYQARNFLKQNCLVLQEENICRKDLIVGQLKQDLEKFFGELKNNTTEDQKPEIPKVGKVMAVQVEVLGTETKAMLDGGAQISVIEAKFLYSLIKDKKLDLRDFNIFKSENRISDANGNPLECLGVICLPILRKDALNEVNVAMHIAKASIGFDLLFGTNALNELGFKMYDAMNDSMIEFEKVNSNKVNSLTVIYKTVLEPRATKLIECGVSHQFNGKEFVMCSDHDEEIRLEPTVAIGRDSKVVLPITNFSITPVILEEGKSIGVAELVHEIGETENFFVSAIGNFPKNSGDE</sequence>
<evidence type="ECO:0000256" key="2">
    <source>
        <dbReference type="SAM" id="MobiDB-lite"/>
    </source>
</evidence>
<proteinExistence type="predicted"/>
<feature type="compositionally biased region" description="Polar residues" evidence="2">
    <location>
        <begin position="506"/>
        <end position="524"/>
    </location>
</feature>
<feature type="region of interest" description="Disordered" evidence="2">
    <location>
        <begin position="548"/>
        <end position="588"/>
    </location>
</feature>
<dbReference type="AlphaFoldDB" id="A0ABD2JCW8"/>
<feature type="region of interest" description="Disordered" evidence="2">
    <location>
        <begin position="506"/>
        <end position="528"/>
    </location>
</feature>
<keyword evidence="5" id="KW-1185">Reference proteome</keyword>
<dbReference type="InterPro" id="IPR001878">
    <property type="entry name" value="Znf_CCHC"/>
</dbReference>
<feature type="region of interest" description="Disordered" evidence="2">
    <location>
        <begin position="69"/>
        <end position="95"/>
    </location>
</feature>
<feature type="compositionally biased region" description="Polar residues" evidence="2">
    <location>
        <begin position="577"/>
        <end position="587"/>
    </location>
</feature>
<dbReference type="Gene3D" id="4.10.60.10">
    <property type="entry name" value="Zinc finger, CCHC-type"/>
    <property type="match status" value="1"/>
</dbReference>
<dbReference type="EMBL" id="JBICBT010001000">
    <property type="protein sequence ID" value="KAL3088415.1"/>
    <property type="molecule type" value="Genomic_DNA"/>
</dbReference>
<keyword evidence="1" id="KW-0863">Zinc-finger</keyword>
<evidence type="ECO:0000256" key="1">
    <source>
        <dbReference type="PROSITE-ProRule" id="PRU00047"/>
    </source>
</evidence>
<dbReference type="PROSITE" id="PS50158">
    <property type="entry name" value="ZF_CCHC"/>
    <property type="match status" value="1"/>
</dbReference>
<dbReference type="InterPro" id="IPR036875">
    <property type="entry name" value="Znf_CCHC_sf"/>
</dbReference>
<keyword evidence="1" id="KW-0862">Zinc</keyword>